<dbReference type="SUPFAM" id="SSF101898">
    <property type="entry name" value="NHL repeat"/>
    <property type="match status" value="1"/>
</dbReference>
<proteinExistence type="predicted"/>
<dbReference type="EMBL" id="LKTR01000003">
    <property type="protein sequence ID" value="PKD21361.1"/>
    <property type="molecule type" value="Genomic_DNA"/>
</dbReference>
<comment type="caution">
    <text evidence="3">The sequence shown here is derived from an EMBL/GenBank/DDBJ whole genome shotgun (WGS) entry which is preliminary data.</text>
</comment>
<gene>
    <name evidence="3" type="ORF">APR40_06945</name>
    <name evidence="2" type="ORF">BHS39_06950</name>
</gene>
<evidence type="ECO:0008006" key="6">
    <source>
        <dbReference type="Google" id="ProtNLM"/>
    </source>
</evidence>
<dbReference type="EMBL" id="MJBR01000052">
    <property type="protein sequence ID" value="OEY71207.1"/>
    <property type="molecule type" value="Genomic_DNA"/>
</dbReference>
<keyword evidence="1" id="KW-0732">Signal</keyword>
<keyword evidence="4" id="KW-1185">Reference proteome</keyword>
<dbReference type="Proteomes" id="UP000176009">
    <property type="component" value="Unassembled WGS sequence"/>
</dbReference>
<evidence type="ECO:0000256" key="1">
    <source>
        <dbReference type="SAM" id="SignalP"/>
    </source>
</evidence>
<dbReference type="AlphaFoldDB" id="A0A2N0U2X1"/>
<evidence type="ECO:0000313" key="4">
    <source>
        <dbReference type="Proteomes" id="UP000176009"/>
    </source>
</evidence>
<reference evidence="3 5" key="1">
    <citation type="submission" date="2015-10" db="EMBL/GenBank/DDBJ databases">
        <title>Draft genome sequence of Salegentibacter salinarum KCTC 12975.</title>
        <authorList>
            <person name="Lin W."/>
            <person name="Zheng Q."/>
        </authorList>
    </citation>
    <scope>NUCLEOTIDE SEQUENCE [LARGE SCALE GENOMIC DNA]</scope>
    <source>
        <strain evidence="3 5">KCTC 12974</strain>
    </source>
</reference>
<accession>A0A2N0U2X1</accession>
<dbReference type="InterPro" id="IPR011042">
    <property type="entry name" value="6-blade_b-propeller_TolB-like"/>
</dbReference>
<dbReference type="Gene3D" id="2.120.10.30">
    <property type="entry name" value="TolB, C-terminal domain"/>
    <property type="match status" value="1"/>
</dbReference>
<feature type="chain" id="PRO_5014832461" description="ATP/GTP-binding protein" evidence="1">
    <location>
        <begin position="33"/>
        <end position="302"/>
    </location>
</feature>
<sequence length="302" mass="34037">MYLYENQNLNMMKTNTFKLLLLSLMICSGLYAQSTSATLIKKVEGFSHPESVVFNQDKNEYYISNMADREEGDGFISRVSAEGEIIELKWIDGLKDPKGLLIKDDKVYVTNNTELIEISIADSKILRRIQVEGSKSLNDITVDAVGNIFISDSGKSAIYLMPGDSANMMVPEDKKGEIIEYLDSTRLEYVNGLFAQKDHLYAAAWGENNDGNFLKIDMDTREIEKISKEGIGNLDGVQPVGEDAFYISDWATGKIHLIKKDGEITEVLTSEKSAGDIFFDVEKDQLVLPMNHQNAVWWYQLQ</sequence>
<evidence type="ECO:0000313" key="3">
    <source>
        <dbReference type="EMBL" id="PKD21361.1"/>
    </source>
</evidence>
<evidence type="ECO:0000313" key="2">
    <source>
        <dbReference type="EMBL" id="OEY71207.1"/>
    </source>
</evidence>
<evidence type="ECO:0000313" key="5">
    <source>
        <dbReference type="Proteomes" id="UP000232533"/>
    </source>
</evidence>
<feature type="signal peptide" evidence="1">
    <location>
        <begin position="1"/>
        <end position="32"/>
    </location>
</feature>
<dbReference type="Proteomes" id="UP000232533">
    <property type="component" value="Unassembled WGS sequence"/>
</dbReference>
<protein>
    <recommendedName>
        <fullName evidence="6">ATP/GTP-binding protein</fullName>
    </recommendedName>
</protein>
<reference evidence="2 4" key="2">
    <citation type="submission" date="2016-09" db="EMBL/GenBank/DDBJ databases">
        <title>Genome Sequence of Salegentibacter salarius,Isolated from a Marine Solar Saltern of the Yellow Sea in South Korea.</title>
        <authorList>
            <person name="Zheng Q."/>
            <person name="Liu Y."/>
        </authorList>
    </citation>
    <scope>NUCLEOTIDE SEQUENCE [LARGE SCALE GENOMIC DNA]</scope>
    <source>
        <strain evidence="2 4">KCTC 12974</strain>
    </source>
</reference>
<organism evidence="3 5">
    <name type="scientific">Salegentibacter salarius</name>
    <dbReference type="NCBI Taxonomy" id="435906"/>
    <lineage>
        <taxon>Bacteria</taxon>
        <taxon>Pseudomonadati</taxon>
        <taxon>Bacteroidota</taxon>
        <taxon>Flavobacteriia</taxon>
        <taxon>Flavobacteriales</taxon>
        <taxon>Flavobacteriaceae</taxon>
        <taxon>Salegentibacter</taxon>
    </lineage>
</organism>
<name>A0A2N0U2X1_9FLAO</name>